<feature type="domain" description="Pyruvate/ketoisovalerate oxidoreductase catalytic" evidence="2">
    <location>
        <begin position="14"/>
        <end position="184"/>
    </location>
</feature>
<keyword evidence="4" id="KW-1185">Reference proteome</keyword>
<evidence type="ECO:0000256" key="1">
    <source>
        <dbReference type="ARBA" id="ARBA00023002"/>
    </source>
</evidence>
<keyword evidence="1" id="KW-0560">Oxidoreductase</keyword>
<dbReference type="SUPFAM" id="SSF53323">
    <property type="entry name" value="Pyruvate-ferredoxin oxidoreductase, PFOR, domain III"/>
    <property type="match status" value="1"/>
</dbReference>
<evidence type="ECO:0000313" key="3">
    <source>
        <dbReference type="EMBL" id="GLI33196.1"/>
    </source>
</evidence>
<name>A0A9W6CWK9_9BACT</name>
<keyword evidence="3" id="KW-0670">Pyruvate</keyword>
<dbReference type="AlphaFoldDB" id="A0A9W6CWK9"/>
<evidence type="ECO:0000259" key="2">
    <source>
        <dbReference type="Pfam" id="PF01558"/>
    </source>
</evidence>
<protein>
    <submittedName>
        <fullName evidence="3">Pyruvate/ketoisovalerate ferredoxin oxidoreductase subunit gamma</fullName>
    </submittedName>
</protein>
<dbReference type="PANTHER" id="PTHR43366">
    <property type="entry name" value="PYRUVATE SYNTHASE SUBUNIT PORC"/>
    <property type="match status" value="1"/>
</dbReference>
<accession>A0A9W6CWK9</accession>
<organism evidence="3 4">
    <name type="scientific">Desulforhabdus amnigena</name>
    <dbReference type="NCBI Taxonomy" id="40218"/>
    <lineage>
        <taxon>Bacteria</taxon>
        <taxon>Pseudomonadati</taxon>
        <taxon>Thermodesulfobacteriota</taxon>
        <taxon>Syntrophobacteria</taxon>
        <taxon>Syntrophobacterales</taxon>
        <taxon>Syntrophobacteraceae</taxon>
        <taxon>Desulforhabdus</taxon>
    </lineage>
</organism>
<dbReference type="Proteomes" id="UP001144372">
    <property type="component" value="Unassembled WGS sequence"/>
</dbReference>
<dbReference type="PANTHER" id="PTHR43366:SF1">
    <property type="entry name" value="PYRUVATE SYNTHASE SUBUNIT PORC"/>
    <property type="match status" value="1"/>
</dbReference>
<dbReference type="Gene3D" id="3.40.920.10">
    <property type="entry name" value="Pyruvate-ferredoxin oxidoreductase, PFOR, domain III"/>
    <property type="match status" value="1"/>
</dbReference>
<evidence type="ECO:0000313" key="4">
    <source>
        <dbReference type="Proteomes" id="UP001144372"/>
    </source>
</evidence>
<proteinExistence type="predicted"/>
<dbReference type="InterPro" id="IPR002869">
    <property type="entry name" value="Pyrv_flavodox_OxRed_cen"/>
</dbReference>
<gene>
    <name evidence="3" type="ORF">DAMNIGENAA_06290</name>
</gene>
<dbReference type="InterPro" id="IPR011894">
    <property type="entry name" value="PorC_KorC"/>
</dbReference>
<dbReference type="InterPro" id="IPR019752">
    <property type="entry name" value="Pyrv/ketoisovalerate_OxRed_cat"/>
</dbReference>
<dbReference type="Pfam" id="PF01558">
    <property type="entry name" value="POR"/>
    <property type="match status" value="1"/>
</dbReference>
<dbReference type="RefSeq" id="WP_281792211.1">
    <property type="nucleotide sequence ID" value="NZ_BSDR01000001.1"/>
</dbReference>
<sequence>MERKCIEVRWHGRGGQGAVTAASILAEAAYYDGYKGVTAAPFFGAERRGAPIIATNRFSWVPIRTFSLVEHPDIVVVLDETLLHVVDVSLGVKPDGIVLINTSKTPDAFQLKNPINIATTNAEKWARESGLVVAGSVLFNTTILGGFAKATGLISLASIEKALRNHFPGEAGEKNVHGARLAYDGTKVMHECTLACCA</sequence>
<comment type="caution">
    <text evidence="3">The sequence shown here is derived from an EMBL/GenBank/DDBJ whole genome shotgun (WGS) entry which is preliminary data.</text>
</comment>
<dbReference type="NCBIfam" id="TIGR02175">
    <property type="entry name" value="PorC_KorC"/>
    <property type="match status" value="1"/>
</dbReference>
<dbReference type="EMBL" id="BSDR01000001">
    <property type="protein sequence ID" value="GLI33196.1"/>
    <property type="molecule type" value="Genomic_DNA"/>
</dbReference>
<reference evidence="3" key="1">
    <citation type="submission" date="2022-12" db="EMBL/GenBank/DDBJ databases">
        <title>Reference genome sequencing for broad-spectrum identification of bacterial and archaeal isolates by mass spectrometry.</title>
        <authorList>
            <person name="Sekiguchi Y."/>
            <person name="Tourlousse D.M."/>
        </authorList>
    </citation>
    <scope>NUCLEOTIDE SEQUENCE</scope>
    <source>
        <strain evidence="3">ASRB1</strain>
    </source>
</reference>
<dbReference type="GO" id="GO:0016625">
    <property type="term" value="F:oxidoreductase activity, acting on the aldehyde or oxo group of donors, iron-sulfur protein as acceptor"/>
    <property type="evidence" value="ECO:0007669"/>
    <property type="project" value="InterPro"/>
</dbReference>
<dbReference type="InterPro" id="IPR051626">
    <property type="entry name" value="Oxidoreductase_gamma_subunit"/>
</dbReference>